<accession>A0A6P0HGV6</accession>
<evidence type="ECO:0000256" key="1">
    <source>
        <dbReference type="SAM" id="Phobius"/>
    </source>
</evidence>
<feature type="transmembrane region" description="Helical" evidence="1">
    <location>
        <begin position="107"/>
        <end position="134"/>
    </location>
</feature>
<reference evidence="2 3" key="1">
    <citation type="journal article" date="2014" name="Int. J. Syst. Evol. Microbiol.">
        <title>Nocardioides zeae sp. nov., isolated from the stem of Zea mays.</title>
        <authorList>
            <person name="Glaeser S.P."/>
            <person name="McInroy J.A."/>
            <person name="Busse H.J."/>
            <person name="Kampfer P."/>
        </authorList>
    </citation>
    <scope>NUCLEOTIDE SEQUENCE [LARGE SCALE GENOMIC DNA]</scope>
    <source>
        <strain evidence="2 3">JCM 30728</strain>
    </source>
</reference>
<comment type="caution">
    <text evidence="2">The sequence shown here is derived from an EMBL/GenBank/DDBJ whole genome shotgun (WGS) entry which is preliminary data.</text>
</comment>
<dbReference type="RefSeq" id="WP_163770866.1">
    <property type="nucleotide sequence ID" value="NZ_JAAGXA010000002.1"/>
</dbReference>
<dbReference type="AlphaFoldDB" id="A0A6P0HGV6"/>
<feature type="transmembrane region" description="Helical" evidence="1">
    <location>
        <begin position="6"/>
        <end position="25"/>
    </location>
</feature>
<keyword evidence="1" id="KW-0472">Membrane</keyword>
<protein>
    <submittedName>
        <fullName evidence="2">DUF3592 domain-containing protein</fullName>
    </submittedName>
</protein>
<dbReference type="EMBL" id="JAAGXA010000002">
    <property type="protein sequence ID" value="NEN77517.1"/>
    <property type="molecule type" value="Genomic_DNA"/>
</dbReference>
<proteinExistence type="predicted"/>
<gene>
    <name evidence="2" type="ORF">G3T38_04425</name>
</gene>
<sequence length="135" mass="14257">MPPAVWLVPLIPVAVGLVLVVVGRVRLGMTRDWVRTTGVVTTRDGAVSGFPSQYPTFMWQDEAGTWHRRRSGMRGGIMAPGRPVPVAYDPRSPSRAMIDTPVQNGRLFAAIGLAVALGGGGLALAILVMVAVVVA</sequence>
<keyword evidence="1" id="KW-0812">Transmembrane</keyword>
<organism evidence="2 3">
    <name type="scientific">Nocardioides zeae</name>
    <dbReference type="NCBI Taxonomy" id="1457234"/>
    <lineage>
        <taxon>Bacteria</taxon>
        <taxon>Bacillati</taxon>
        <taxon>Actinomycetota</taxon>
        <taxon>Actinomycetes</taxon>
        <taxon>Propionibacteriales</taxon>
        <taxon>Nocardioidaceae</taxon>
        <taxon>Nocardioides</taxon>
    </lineage>
</organism>
<name>A0A6P0HGV6_9ACTN</name>
<keyword evidence="1" id="KW-1133">Transmembrane helix</keyword>
<evidence type="ECO:0000313" key="3">
    <source>
        <dbReference type="Proteomes" id="UP000468687"/>
    </source>
</evidence>
<dbReference type="Proteomes" id="UP000468687">
    <property type="component" value="Unassembled WGS sequence"/>
</dbReference>
<keyword evidence="3" id="KW-1185">Reference proteome</keyword>
<evidence type="ECO:0000313" key="2">
    <source>
        <dbReference type="EMBL" id="NEN77517.1"/>
    </source>
</evidence>